<keyword evidence="2" id="KW-1185">Reference proteome</keyword>
<dbReference type="AlphaFoldDB" id="Q22US1"/>
<dbReference type="HOGENOM" id="CLU_2176152_0_0_1"/>
<gene>
    <name evidence="1" type="ORF">TTHERM_00848080</name>
</gene>
<sequence length="110" mass="13761">MIEEIVFDLVLENEIDFSWEEKSKIERKIFISYKLEVIKDFQQYYKIDEKLVKQEDYRHTSINQSQLYKILKKKFYDQKNIANEIIWLMKYYSDFIFIWLSQIKKINKRT</sequence>
<dbReference type="Proteomes" id="UP000009168">
    <property type="component" value="Unassembled WGS sequence"/>
</dbReference>
<dbReference type="GeneID" id="7840334"/>
<dbReference type="EMBL" id="GG662825">
    <property type="protein sequence ID" value="EAR89055.1"/>
    <property type="molecule type" value="Genomic_DNA"/>
</dbReference>
<name>Q22US1_TETTS</name>
<reference evidence="2" key="1">
    <citation type="journal article" date="2006" name="PLoS Biol.">
        <title>Macronuclear genome sequence of the ciliate Tetrahymena thermophila, a model eukaryote.</title>
        <authorList>
            <person name="Eisen J.A."/>
            <person name="Coyne R.S."/>
            <person name="Wu M."/>
            <person name="Wu D."/>
            <person name="Thiagarajan M."/>
            <person name="Wortman J.R."/>
            <person name="Badger J.H."/>
            <person name="Ren Q."/>
            <person name="Amedeo P."/>
            <person name="Jones K.M."/>
            <person name="Tallon L.J."/>
            <person name="Delcher A.L."/>
            <person name="Salzberg S.L."/>
            <person name="Silva J.C."/>
            <person name="Haas B.J."/>
            <person name="Majoros W.H."/>
            <person name="Farzad M."/>
            <person name="Carlton J.M."/>
            <person name="Smith R.K. Jr."/>
            <person name="Garg J."/>
            <person name="Pearlman R.E."/>
            <person name="Karrer K.M."/>
            <person name="Sun L."/>
            <person name="Manning G."/>
            <person name="Elde N.C."/>
            <person name="Turkewitz A.P."/>
            <person name="Asai D.J."/>
            <person name="Wilkes D.E."/>
            <person name="Wang Y."/>
            <person name="Cai H."/>
            <person name="Collins K."/>
            <person name="Stewart B.A."/>
            <person name="Lee S.R."/>
            <person name="Wilamowska K."/>
            <person name="Weinberg Z."/>
            <person name="Ruzzo W.L."/>
            <person name="Wloga D."/>
            <person name="Gaertig J."/>
            <person name="Frankel J."/>
            <person name="Tsao C.-C."/>
            <person name="Gorovsky M.A."/>
            <person name="Keeling P.J."/>
            <person name="Waller R.F."/>
            <person name="Patron N.J."/>
            <person name="Cherry J.M."/>
            <person name="Stover N.A."/>
            <person name="Krieger C.J."/>
            <person name="del Toro C."/>
            <person name="Ryder H.F."/>
            <person name="Williamson S.C."/>
            <person name="Barbeau R.A."/>
            <person name="Hamilton E.P."/>
            <person name="Orias E."/>
        </authorList>
    </citation>
    <scope>NUCLEOTIDE SEQUENCE [LARGE SCALE GENOMIC DNA]</scope>
    <source>
        <strain evidence="2">SB210</strain>
    </source>
</reference>
<accession>Q22US1</accession>
<dbReference type="RefSeq" id="XP_001009300.1">
    <property type="nucleotide sequence ID" value="XM_001009300.1"/>
</dbReference>
<proteinExistence type="predicted"/>
<dbReference type="InParanoid" id="Q22US1"/>
<evidence type="ECO:0000313" key="2">
    <source>
        <dbReference type="Proteomes" id="UP000009168"/>
    </source>
</evidence>
<dbReference type="KEGG" id="tet:TTHERM_00848080"/>
<protein>
    <submittedName>
        <fullName evidence="1">Uncharacterized protein</fullName>
    </submittedName>
</protein>
<evidence type="ECO:0000313" key="1">
    <source>
        <dbReference type="EMBL" id="EAR89055.1"/>
    </source>
</evidence>
<organism evidence="1 2">
    <name type="scientific">Tetrahymena thermophila (strain SB210)</name>
    <dbReference type="NCBI Taxonomy" id="312017"/>
    <lineage>
        <taxon>Eukaryota</taxon>
        <taxon>Sar</taxon>
        <taxon>Alveolata</taxon>
        <taxon>Ciliophora</taxon>
        <taxon>Intramacronucleata</taxon>
        <taxon>Oligohymenophorea</taxon>
        <taxon>Hymenostomatida</taxon>
        <taxon>Tetrahymenina</taxon>
        <taxon>Tetrahymenidae</taxon>
        <taxon>Tetrahymena</taxon>
    </lineage>
</organism>